<evidence type="ECO:0000313" key="2">
    <source>
        <dbReference type="Proteomes" id="UP000237271"/>
    </source>
</evidence>
<accession>A0A2P4XAW1</accession>
<dbReference type="AlphaFoldDB" id="A0A2P4XAW1"/>
<reference evidence="1 2" key="1">
    <citation type="journal article" date="2017" name="Genome Biol. Evol.">
        <title>Phytophthora megakarya and P. palmivora, closely related causal agents of cacao black pod rot, underwent increases in genome sizes and gene numbers by different mechanisms.</title>
        <authorList>
            <person name="Ali S.S."/>
            <person name="Shao J."/>
            <person name="Lary D.J."/>
            <person name="Kronmiller B."/>
            <person name="Shen D."/>
            <person name="Strem M.D."/>
            <person name="Amoako-Attah I."/>
            <person name="Akrofi A.Y."/>
            <person name="Begoude B.A."/>
            <person name="Ten Hoopen G.M."/>
            <person name="Coulibaly K."/>
            <person name="Kebe B.I."/>
            <person name="Melnick R.L."/>
            <person name="Guiltinan M.J."/>
            <person name="Tyler B.M."/>
            <person name="Meinhardt L.W."/>
            <person name="Bailey B.A."/>
        </authorList>
    </citation>
    <scope>NUCLEOTIDE SEQUENCE [LARGE SCALE GENOMIC DNA]</scope>
    <source>
        <strain evidence="2">sbr112.9</strain>
    </source>
</reference>
<organism evidence="1 2">
    <name type="scientific">Phytophthora palmivora</name>
    <dbReference type="NCBI Taxonomy" id="4796"/>
    <lineage>
        <taxon>Eukaryota</taxon>
        <taxon>Sar</taxon>
        <taxon>Stramenopiles</taxon>
        <taxon>Oomycota</taxon>
        <taxon>Peronosporomycetes</taxon>
        <taxon>Peronosporales</taxon>
        <taxon>Peronosporaceae</taxon>
        <taxon>Phytophthora</taxon>
    </lineage>
</organism>
<name>A0A2P4XAW1_9STRA</name>
<gene>
    <name evidence="1" type="ORF">PHPALM_28129</name>
</gene>
<protein>
    <submittedName>
        <fullName evidence="1">Pol protein</fullName>
    </submittedName>
</protein>
<keyword evidence="2" id="KW-1185">Reference proteome</keyword>
<dbReference type="EMBL" id="NCKW01015515">
    <property type="protein sequence ID" value="POM62686.1"/>
    <property type="molecule type" value="Genomic_DNA"/>
</dbReference>
<proteinExistence type="predicted"/>
<comment type="caution">
    <text evidence="1">The sequence shown here is derived from an EMBL/GenBank/DDBJ whole genome shotgun (WGS) entry which is preliminary data.</text>
</comment>
<evidence type="ECO:0000313" key="1">
    <source>
        <dbReference type="EMBL" id="POM62686.1"/>
    </source>
</evidence>
<dbReference type="Proteomes" id="UP000237271">
    <property type="component" value="Unassembled WGS sequence"/>
</dbReference>
<sequence>MFPPMFGTGTPERIAKHLRVRRSDGSHCPDEGVAMSLATDRHYRACGTPQHLKTSHRMVSTMEDADGTDKAEILVELKARDIAEMYIVVKEFSDVVSKHPSLYLPPDRGVQHEIDLVPDTKYNVTRQ</sequence>